<dbReference type="PANTHER" id="PTHR37848">
    <property type="entry name" value="EXPRESSED PROTEIN"/>
    <property type="match status" value="1"/>
</dbReference>
<keyword evidence="1" id="KW-1133">Transmembrane helix</keyword>
<keyword evidence="1" id="KW-0472">Membrane</keyword>
<evidence type="ECO:0000313" key="2">
    <source>
        <dbReference type="EMBL" id="KAK7468872.1"/>
    </source>
</evidence>
<dbReference type="Proteomes" id="UP001498398">
    <property type="component" value="Unassembled WGS sequence"/>
</dbReference>
<dbReference type="PANTHER" id="PTHR37848:SF1">
    <property type="entry name" value="SUN DOMAIN-CONTAINING PROTEIN"/>
    <property type="match status" value="1"/>
</dbReference>
<evidence type="ECO:0000256" key="1">
    <source>
        <dbReference type="SAM" id="Phobius"/>
    </source>
</evidence>
<dbReference type="EMBL" id="JBANRG010000003">
    <property type="protein sequence ID" value="KAK7468872.1"/>
    <property type="molecule type" value="Genomic_DNA"/>
</dbReference>
<protein>
    <submittedName>
        <fullName evidence="2">Uncharacterized protein</fullName>
    </submittedName>
</protein>
<organism evidence="2 3">
    <name type="scientific">Marasmiellus scandens</name>
    <dbReference type="NCBI Taxonomy" id="2682957"/>
    <lineage>
        <taxon>Eukaryota</taxon>
        <taxon>Fungi</taxon>
        <taxon>Dikarya</taxon>
        <taxon>Basidiomycota</taxon>
        <taxon>Agaricomycotina</taxon>
        <taxon>Agaricomycetes</taxon>
        <taxon>Agaricomycetidae</taxon>
        <taxon>Agaricales</taxon>
        <taxon>Marasmiineae</taxon>
        <taxon>Omphalotaceae</taxon>
        <taxon>Marasmiellus</taxon>
    </lineage>
</organism>
<reference evidence="2 3" key="1">
    <citation type="submission" date="2024-01" db="EMBL/GenBank/DDBJ databases">
        <title>A draft genome for the cacao thread blight pathogen Marasmiellus scandens.</title>
        <authorList>
            <person name="Baruah I.K."/>
            <person name="Leung J."/>
            <person name="Bukari Y."/>
            <person name="Amoako-Attah I."/>
            <person name="Meinhardt L.W."/>
            <person name="Bailey B.A."/>
            <person name="Cohen S.P."/>
        </authorList>
    </citation>
    <scope>NUCLEOTIDE SEQUENCE [LARGE SCALE GENOMIC DNA]</scope>
    <source>
        <strain evidence="2 3">GH-19</strain>
    </source>
</reference>
<name>A0ABR1K3E5_9AGAR</name>
<proteinExistence type="predicted"/>
<keyword evidence="1" id="KW-0812">Transmembrane</keyword>
<keyword evidence="3" id="KW-1185">Reference proteome</keyword>
<evidence type="ECO:0000313" key="3">
    <source>
        <dbReference type="Proteomes" id="UP001498398"/>
    </source>
</evidence>
<sequence length="356" mass="40750">MSVNKDGSNSPPPFEIYEAEAFSVGVGNVVSHDSHLNTDGEALYRFLLQQAEIPPHLQLHCRSTHEETRWRTVSGDANNRSRRESYRETVVDFDFYIDLSNLVSSQATHWSVSDDTPAYRGSMSLQVDTVTGKRKATRDERKVFNHTLIERRANGLPPWHPDVPSSALKSSKTPRQWADEYTMSPKHLREFQYDKIIYGWNFDALESAVRALILSHTLFYTGDLTVQFRFLATKVYVRPDNRLSRTLSNKWLKFLLIITLIFPFIWLFKRFHSSGGGRWRTCGGAYSMHRSNVPEADLLSGELPAYSAVPGPSTSTPMPVDNWATSDEMTWLNKWQPTILRCVASRYQSTRALRVP</sequence>
<comment type="caution">
    <text evidence="2">The sequence shown here is derived from an EMBL/GenBank/DDBJ whole genome shotgun (WGS) entry which is preliminary data.</text>
</comment>
<feature type="transmembrane region" description="Helical" evidence="1">
    <location>
        <begin position="251"/>
        <end position="268"/>
    </location>
</feature>
<gene>
    <name evidence="2" type="ORF">VKT23_003371</name>
</gene>
<accession>A0ABR1K3E5</accession>